<name>A0A225W341_9STRA</name>
<proteinExistence type="predicted"/>
<keyword evidence="2" id="KW-1185">Reference proteome</keyword>
<evidence type="ECO:0000313" key="1">
    <source>
        <dbReference type="EMBL" id="OWZ11608.1"/>
    </source>
</evidence>
<organism evidence="1 2">
    <name type="scientific">Phytophthora megakarya</name>
    <dbReference type="NCBI Taxonomy" id="4795"/>
    <lineage>
        <taxon>Eukaryota</taxon>
        <taxon>Sar</taxon>
        <taxon>Stramenopiles</taxon>
        <taxon>Oomycota</taxon>
        <taxon>Peronosporomycetes</taxon>
        <taxon>Peronosporales</taxon>
        <taxon>Peronosporaceae</taxon>
        <taxon>Phytophthora</taxon>
    </lineage>
</organism>
<comment type="caution">
    <text evidence="1">The sequence shown here is derived from an EMBL/GenBank/DDBJ whole genome shotgun (WGS) entry which is preliminary data.</text>
</comment>
<reference evidence="2" key="1">
    <citation type="submission" date="2017-03" db="EMBL/GenBank/DDBJ databases">
        <title>Phytopthora megakarya and P. palmivora, two closely related causual agents of cacao black pod achieved similar genome size and gene model numbers by different mechanisms.</title>
        <authorList>
            <person name="Ali S."/>
            <person name="Shao J."/>
            <person name="Larry D.J."/>
            <person name="Kronmiller B."/>
            <person name="Shen D."/>
            <person name="Strem M.D."/>
            <person name="Melnick R.L."/>
            <person name="Guiltinan M.J."/>
            <person name="Tyler B.M."/>
            <person name="Meinhardt L.W."/>
            <person name="Bailey B.A."/>
        </authorList>
    </citation>
    <scope>NUCLEOTIDE SEQUENCE [LARGE SCALE GENOMIC DNA]</scope>
    <source>
        <strain evidence="2">zdho120</strain>
    </source>
</reference>
<protein>
    <submittedName>
        <fullName evidence="1">Uncharacterized protein</fullName>
    </submittedName>
</protein>
<accession>A0A225W341</accession>
<sequence>MERRSHELLLPASSVGVPQDWINAALLLLEMSSSTMYMADQQHISSNVVTIELKGSQSDQQGRGAWRTMHASVLKHIIHARTELGDDNAYLCGDTNSADVASMLKATASSVEVPMTNYSTHFIRIGGGTALLIGDVSQLQSSWDVGCRAASSNTQHKLQRQHIHCRDGCYQADNNQPFHKRRSHIFMGPLTTPFIAGVGMK</sequence>
<dbReference type="AlphaFoldDB" id="A0A225W341"/>
<dbReference type="Proteomes" id="UP000198211">
    <property type="component" value="Unassembled WGS sequence"/>
</dbReference>
<gene>
    <name evidence="1" type="ORF">PHMEG_00015344</name>
</gene>
<evidence type="ECO:0000313" key="2">
    <source>
        <dbReference type="Proteomes" id="UP000198211"/>
    </source>
</evidence>
<dbReference type="EMBL" id="NBNE01002078">
    <property type="protein sequence ID" value="OWZ11608.1"/>
    <property type="molecule type" value="Genomic_DNA"/>
</dbReference>